<protein>
    <submittedName>
        <fullName evidence="1">Uncharacterized protein</fullName>
    </submittedName>
</protein>
<gene>
    <name evidence="1" type="ORF">LCGC14_3163290</name>
</gene>
<sequence>MLKCEVCNKNRIYVCFDGMNAWCQKGCGNYFHEDGGLIFLGKIGCDYPIRDDGTVIKVTRIENGNKTTIEEERLVEIEEKINKIMGKKRKERKLKDDCDGWFYKLNQEERLKIYLQSTTK</sequence>
<proteinExistence type="predicted"/>
<name>A0A0F8XXC3_9ZZZZ</name>
<comment type="caution">
    <text evidence="1">The sequence shown here is derived from an EMBL/GenBank/DDBJ whole genome shotgun (WGS) entry which is preliminary data.</text>
</comment>
<reference evidence="1" key="1">
    <citation type="journal article" date="2015" name="Nature">
        <title>Complex archaea that bridge the gap between prokaryotes and eukaryotes.</title>
        <authorList>
            <person name="Spang A."/>
            <person name="Saw J.H."/>
            <person name="Jorgensen S.L."/>
            <person name="Zaremba-Niedzwiedzka K."/>
            <person name="Martijn J."/>
            <person name="Lind A.E."/>
            <person name="van Eijk R."/>
            <person name="Schleper C."/>
            <person name="Guy L."/>
            <person name="Ettema T.J."/>
        </authorList>
    </citation>
    <scope>NUCLEOTIDE SEQUENCE</scope>
</reference>
<accession>A0A0F8XXC3</accession>
<dbReference type="AlphaFoldDB" id="A0A0F8XXC3"/>
<evidence type="ECO:0000313" key="1">
    <source>
        <dbReference type="EMBL" id="KKK46634.1"/>
    </source>
</evidence>
<dbReference type="EMBL" id="LAZR01069980">
    <property type="protein sequence ID" value="KKK46634.1"/>
    <property type="molecule type" value="Genomic_DNA"/>
</dbReference>
<organism evidence="1">
    <name type="scientific">marine sediment metagenome</name>
    <dbReference type="NCBI Taxonomy" id="412755"/>
    <lineage>
        <taxon>unclassified sequences</taxon>
        <taxon>metagenomes</taxon>
        <taxon>ecological metagenomes</taxon>
    </lineage>
</organism>